<gene>
    <name evidence="2" type="ORF">E1809_11320</name>
</gene>
<evidence type="ECO:0000313" key="3">
    <source>
        <dbReference type="Proteomes" id="UP000295511"/>
    </source>
</evidence>
<reference evidence="2 3" key="1">
    <citation type="submission" date="2019-03" db="EMBL/GenBank/DDBJ databases">
        <title>Whole genome sequence of Arthrobacter sp JH1-1.</title>
        <authorList>
            <person name="Trinh H.N."/>
        </authorList>
    </citation>
    <scope>NUCLEOTIDE SEQUENCE [LARGE SCALE GENOMIC DNA]</scope>
    <source>
        <strain evidence="2 3">JH1-1</strain>
    </source>
</reference>
<dbReference type="OrthoDB" id="9846228at2"/>
<name>A0A4R5KJA6_9MICC</name>
<dbReference type="RefSeq" id="WP_133204340.1">
    <property type="nucleotide sequence ID" value="NZ_SMRU01000012.1"/>
</dbReference>
<proteinExistence type="predicted"/>
<accession>A0A4R5KJA6</accession>
<evidence type="ECO:0000313" key="2">
    <source>
        <dbReference type="EMBL" id="TDF95609.1"/>
    </source>
</evidence>
<comment type="caution">
    <text evidence="2">The sequence shown here is derived from an EMBL/GenBank/DDBJ whole genome shotgun (WGS) entry which is preliminary data.</text>
</comment>
<dbReference type="AlphaFoldDB" id="A0A4R5KJA6"/>
<evidence type="ECO:0000256" key="1">
    <source>
        <dbReference type="SAM" id="MobiDB-lite"/>
    </source>
</evidence>
<dbReference type="EMBL" id="SMRU01000012">
    <property type="protein sequence ID" value="TDF95609.1"/>
    <property type="molecule type" value="Genomic_DNA"/>
</dbReference>
<dbReference type="Proteomes" id="UP000295511">
    <property type="component" value="Unassembled WGS sequence"/>
</dbReference>
<organism evidence="2 3">
    <name type="scientific">Arthrobacter terricola</name>
    <dbReference type="NCBI Taxonomy" id="2547396"/>
    <lineage>
        <taxon>Bacteria</taxon>
        <taxon>Bacillati</taxon>
        <taxon>Actinomycetota</taxon>
        <taxon>Actinomycetes</taxon>
        <taxon>Micrococcales</taxon>
        <taxon>Micrococcaceae</taxon>
        <taxon>Arthrobacter</taxon>
    </lineage>
</organism>
<protein>
    <submittedName>
        <fullName evidence="2">Uncharacterized protein</fullName>
    </submittedName>
</protein>
<sequence>MISEDLTNKRAQVTIDLMGSLAKAVDKFLEEGKAKEASDVADSLTMLIVKTFEVEAVNTMSESVDRASRQVSTRKHDLGELD</sequence>
<feature type="region of interest" description="Disordered" evidence="1">
    <location>
        <begin position="63"/>
        <end position="82"/>
    </location>
</feature>
<keyword evidence="3" id="KW-1185">Reference proteome</keyword>